<feature type="region of interest" description="Disordered" evidence="1">
    <location>
        <begin position="295"/>
        <end position="353"/>
    </location>
</feature>
<keyword evidence="3" id="KW-1185">Reference proteome</keyword>
<organism evidence="2 3">
    <name type="scientific">Botryotinia calthae</name>
    <dbReference type="NCBI Taxonomy" id="38488"/>
    <lineage>
        <taxon>Eukaryota</taxon>
        <taxon>Fungi</taxon>
        <taxon>Dikarya</taxon>
        <taxon>Ascomycota</taxon>
        <taxon>Pezizomycotina</taxon>
        <taxon>Leotiomycetes</taxon>
        <taxon>Helotiales</taxon>
        <taxon>Sclerotiniaceae</taxon>
        <taxon>Botryotinia</taxon>
    </lineage>
</organism>
<dbReference type="Proteomes" id="UP000297299">
    <property type="component" value="Unassembled WGS sequence"/>
</dbReference>
<feature type="compositionally biased region" description="Polar residues" evidence="1">
    <location>
        <begin position="344"/>
        <end position="353"/>
    </location>
</feature>
<feature type="region of interest" description="Disordered" evidence="1">
    <location>
        <begin position="113"/>
        <end position="151"/>
    </location>
</feature>
<comment type="caution">
    <text evidence="2">The sequence shown here is derived from an EMBL/GenBank/DDBJ whole genome shotgun (WGS) entry which is preliminary data.</text>
</comment>
<evidence type="ECO:0000313" key="3">
    <source>
        <dbReference type="Proteomes" id="UP000297299"/>
    </source>
</evidence>
<feature type="compositionally biased region" description="Basic residues" evidence="1">
    <location>
        <begin position="402"/>
        <end position="416"/>
    </location>
</feature>
<dbReference type="OrthoDB" id="3562039at2759"/>
<evidence type="ECO:0000256" key="1">
    <source>
        <dbReference type="SAM" id="MobiDB-lite"/>
    </source>
</evidence>
<proteinExistence type="predicted"/>
<feature type="compositionally biased region" description="Low complexity" evidence="1">
    <location>
        <begin position="385"/>
        <end position="394"/>
    </location>
</feature>
<dbReference type="EMBL" id="PHWZ01000344">
    <property type="protein sequence ID" value="TEY44703.1"/>
    <property type="molecule type" value="Genomic_DNA"/>
</dbReference>
<sequence length="416" mass="46081">MRPILSMPPPRRSPEIKMGILRADSGIAIPPDTNNAIPGTDQINSQSSVLKEDLLDIILTDISEPTSTFNINKITNTITKLVELNDYLRAVLTPLPLTPTAHRDEFITTAELSTEETTPYTSAGKKHQEENPFDTSTSTSTSTDTSGSTLADDMNDTITKINQILDQMSITHHFTSIIPPSLNESHLIEPTMPKHNLKKGKERQREEPTPIQPTTNPSNTNLPSPILLLPFSTAESEKRSRRRKRYSGRTSKPAFSPSPLHLSSRDALLKSTVEGEDEIPWMLRDTGLFARAVDSALPQNPNPNPNPIFNRPNKQEDPQPILAKPYSEPSMSKPSSSSPPTPTNLPKDNQGSPSTILMIAIPKSVLDYRAYIERMLLRVWGGEEGAPVAPVAPANPTESKSKSKRNRNRNRESRRK</sequence>
<evidence type="ECO:0000313" key="2">
    <source>
        <dbReference type="EMBL" id="TEY44703.1"/>
    </source>
</evidence>
<protein>
    <submittedName>
        <fullName evidence="2">Uncharacterized protein</fullName>
    </submittedName>
</protein>
<reference evidence="2 3" key="1">
    <citation type="submission" date="2017-11" db="EMBL/GenBank/DDBJ databases">
        <title>Comparative genomics of Botrytis spp.</title>
        <authorList>
            <person name="Valero-Jimenez C.A."/>
            <person name="Tapia P."/>
            <person name="Veloso J."/>
            <person name="Silva-Moreno E."/>
            <person name="Staats M."/>
            <person name="Valdes J.H."/>
            <person name="Van Kan J.A.L."/>
        </authorList>
    </citation>
    <scope>NUCLEOTIDE SEQUENCE [LARGE SCALE GENOMIC DNA]</scope>
    <source>
        <strain evidence="2 3">MUCL2830</strain>
    </source>
</reference>
<dbReference type="AlphaFoldDB" id="A0A4Y8CSN0"/>
<feature type="compositionally biased region" description="Low complexity" evidence="1">
    <location>
        <begin position="325"/>
        <end position="336"/>
    </location>
</feature>
<gene>
    <name evidence="2" type="ORF">BOTCAL_0345g00010</name>
</gene>
<feature type="region of interest" description="Disordered" evidence="1">
    <location>
        <begin position="384"/>
        <end position="416"/>
    </location>
</feature>
<feature type="compositionally biased region" description="Low complexity" evidence="1">
    <location>
        <begin position="134"/>
        <end position="149"/>
    </location>
</feature>
<accession>A0A4Y8CSN0</accession>
<feature type="compositionally biased region" description="Polar residues" evidence="1">
    <location>
        <begin position="212"/>
        <end position="223"/>
    </location>
</feature>
<feature type="region of interest" description="Disordered" evidence="1">
    <location>
        <begin position="184"/>
        <end position="262"/>
    </location>
</feature>
<name>A0A4Y8CSN0_9HELO</name>